<dbReference type="OrthoDB" id="5965452at2759"/>
<evidence type="ECO:0000313" key="3">
    <source>
        <dbReference type="Proteomes" id="UP001163046"/>
    </source>
</evidence>
<keyword evidence="3" id="KW-1185">Reference proteome</keyword>
<feature type="compositionally biased region" description="Polar residues" evidence="1">
    <location>
        <begin position="1"/>
        <end position="10"/>
    </location>
</feature>
<proteinExistence type="predicted"/>
<evidence type="ECO:0000313" key="2">
    <source>
        <dbReference type="EMBL" id="KAJ7357414.1"/>
    </source>
</evidence>
<evidence type="ECO:0000256" key="1">
    <source>
        <dbReference type="SAM" id="MobiDB-lite"/>
    </source>
</evidence>
<dbReference type="EMBL" id="MU827321">
    <property type="protein sequence ID" value="KAJ7357414.1"/>
    <property type="molecule type" value="Genomic_DNA"/>
</dbReference>
<dbReference type="Proteomes" id="UP001163046">
    <property type="component" value="Unassembled WGS sequence"/>
</dbReference>
<dbReference type="AlphaFoldDB" id="A0A9W9YLB8"/>
<protein>
    <submittedName>
        <fullName evidence="2">Uncharacterized protein</fullName>
    </submittedName>
</protein>
<organism evidence="2 3">
    <name type="scientific">Desmophyllum pertusum</name>
    <dbReference type="NCBI Taxonomy" id="174260"/>
    <lineage>
        <taxon>Eukaryota</taxon>
        <taxon>Metazoa</taxon>
        <taxon>Cnidaria</taxon>
        <taxon>Anthozoa</taxon>
        <taxon>Hexacorallia</taxon>
        <taxon>Scleractinia</taxon>
        <taxon>Caryophylliina</taxon>
        <taxon>Caryophylliidae</taxon>
        <taxon>Desmophyllum</taxon>
    </lineage>
</organism>
<feature type="region of interest" description="Disordered" evidence="1">
    <location>
        <begin position="1"/>
        <end position="27"/>
    </location>
</feature>
<feature type="compositionally biased region" description="Basic and acidic residues" evidence="1">
    <location>
        <begin position="15"/>
        <end position="26"/>
    </location>
</feature>
<name>A0A9W9YLB8_9CNID</name>
<feature type="region of interest" description="Disordered" evidence="1">
    <location>
        <begin position="81"/>
        <end position="101"/>
    </location>
</feature>
<accession>A0A9W9YLB8</accession>
<comment type="caution">
    <text evidence="2">The sequence shown here is derived from an EMBL/GenBank/DDBJ whole genome shotgun (WGS) entry which is preliminary data.</text>
</comment>
<gene>
    <name evidence="2" type="ORF">OS493_024925</name>
</gene>
<reference evidence="2" key="1">
    <citation type="submission" date="2023-01" db="EMBL/GenBank/DDBJ databases">
        <title>Genome assembly of the deep-sea coral Lophelia pertusa.</title>
        <authorList>
            <person name="Herrera S."/>
            <person name="Cordes E."/>
        </authorList>
    </citation>
    <scope>NUCLEOTIDE SEQUENCE</scope>
    <source>
        <strain evidence="2">USNM1676648</strain>
        <tissue evidence="2">Polyp</tissue>
    </source>
</reference>
<sequence>MKQNRESFSMETWWEGDKRASDKDSKIPIIQREGATITERQVDLKNAITWLRRELHEMQVQDKNLARQMIALRKRIKNMMRGDEMNDSDTPESFDSGINTM</sequence>